<feature type="region of interest" description="Disordered" evidence="1">
    <location>
        <begin position="97"/>
        <end position="126"/>
    </location>
</feature>
<evidence type="ECO:0000313" key="3">
    <source>
        <dbReference type="EMBL" id="KAJ0969798.1"/>
    </source>
</evidence>
<protein>
    <recommendedName>
        <fullName evidence="2">Ubiquitin-like domain-containing protein</fullName>
    </recommendedName>
</protein>
<dbReference type="Gene3D" id="3.10.20.90">
    <property type="entry name" value="Phosphatidylinositol 3-kinase Catalytic Subunit, Chain A, domain 1"/>
    <property type="match status" value="1"/>
</dbReference>
<evidence type="ECO:0000256" key="1">
    <source>
        <dbReference type="SAM" id="MobiDB-lite"/>
    </source>
</evidence>
<feature type="region of interest" description="Disordered" evidence="1">
    <location>
        <begin position="1"/>
        <end position="20"/>
    </location>
</feature>
<feature type="region of interest" description="Disordered" evidence="1">
    <location>
        <begin position="247"/>
        <end position="288"/>
    </location>
</feature>
<dbReference type="EMBL" id="JAGGNH010000006">
    <property type="protein sequence ID" value="KAJ0969798.1"/>
    <property type="molecule type" value="Genomic_DNA"/>
</dbReference>
<dbReference type="GO" id="GO:0036503">
    <property type="term" value="P:ERAD pathway"/>
    <property type="evidence" value="ECO:0007669"/>
    <property type="project" value="TreeGrafter"/>
</dbReference>
<sequence length="288" mass="30524">MASDASPEASSSQVSGDNRESAMQINIKTLDSQIHTFRVDKNMLIQSLKEKIAEATGIPAGQQRLIFRGKVLKDDHALSEYHLEDGHTLHLVVRQPAHAQPAAGANSRETSESNGNDSTGGVSRTRIGQVSHGVVIGTVNTAEQGENIMTDIGRFVGTVLGSFGIGGNNISTTTAPHPSVGTEGSPIVGNRTQIGNLGPPGMVIPNHSFQAFTQASPFPSSVPFNRQMVIPDSLTTLNEFIRRMEQVLPDGSQPSPSSTQGPPRSDMSSLNSRGLPTPEMLGSAIQRV</sequence>
<dbReference type="InterPro" id="IPR000626">
    <property type="entry name" value="Ubiquitin-like_dom"/>
</dbReference>
<dbReference type="InterPro" id="IPR019954">
    <property type="entry name" value="Ubiquitin_CS"/>
</dbReference>
<keyword evidence="4" id="KW-1185">Reference proteome</keyword>
<dbReference type="GO" id="GO:0051787">
    <property type="term" value="F:misfolded protein binding"/>
    <property type="evidence" value="ECO:0007669"/>
    <property type="project" value="TreeGrafter"/>
</dbReference>
<dbReference type="FunFam" id="3.10.20.90:FF:000154">
    <property type="entry name" value="Large proline-rich protein BAG6"/>
    <property type="match status" value="1"/>
</dbReference>
<dbReference type="PANTHER" id="PTHR15204:SF5">
    <property type="entry name" value="LARGE PROLINE-RICH PROTEIN BAG6 ISOFORM X1"/>
    <property type="match status" value="1"/>
</dbReference>
<name>A0A9D5HB82_9LILI</name>
<dbReference type="Pfam" id="PF00240">
    <property type="entry name" value="ubiquitin"/>
    <property type="match status" value="1"/>
</dbReference>
<organism evidence="3 4">
    <name type="scientific">Dioscorea zingiberensis</name>
    <dbReference type="NCBI Taxonomy" id="325984"/>
    <lineage>
        <taxon>Eukaryota</taxon>
        <taxon>Viridiplantae</taxon>
        <taxon>Streptophyta</taxon>
        <taxon>Embryophyta</taxon>
        <taxon>Tracheophyta</taxon>
        <taxon>Spermatophyta</taxon>
        <taxon>Magnoliopsida</taxon>
        <taxon>Liliopsida</taxon>
        <taxon>Dioscoreales</taxon>
        <taxon>Dioscoreaceae</taxon>
        <taxon>Dioscorea</taxon>
    </lineage>
</organism>
<dbReference type="OrthoDB" id="267397at2759"/>
<dbReference type="PRINTS" id="PR00348">
    <property type="entry name" value="UBIQUITIN"/>
</dbReference>
<evidence type="ECO:0000259" key="2">
    <source>
        <dbReference type="PROSITE" id="PS50053"/>
    </source>
</evidence>
<feature type="compositionally biased region" description="Polar residues" evidence="1">
    <location>
        <begin position="112"/>
        <end position="126"/>
    </location>
</feature>
<dbReference type="GO" id="GO:0071818">
    <property type="term" value="C:BAT3 complex"/>
    <property type="evidence" value="ECO:0007669"/>
    <property type="project" value="TreeGrafter"/>
</dbReference>
<dbReference type="PROSITE" id="PS50053">
    <property type="entry name" value="UBIQUITIN_2"/>
    <property type="match status" value="1"/>
</dbReference>
<dbReference type="PROSITE" id="PS00299">
    <property type="entry name" value="UBIQUITIN_1"/>
    <property type="match status" value="1"/>
</dbReference>
<dbReference type="Proteomes" id="UP001085076">
    <property type="component" value="Miscellaneous, Linkage group lg06"/>
</dbReference>
<reference evidence="3" key="1">
    <citation type="submission" date="2021-03" db="EMBL/GenBank/DDBJ databases">
        <authorList>
            <person name="Li Z."/>
            <person name="Yang C."/>
        </authorList>
    </citation>
    <scope>NUCLEOTIDE SEQUENCE</scope>
    <source>
        <strain evidence="3">Dzin_1.0</strain>
        <tissue evidence="3">Leaf</tissue>
    </source>
</reference>
<reference evidence="3" key="2">
    <citation type="journal article" date="2022" name="Hortic Res">
        <title>The genome of Dioscorea zingiberensis sheds light on the biosynthesis, origin and evolution of the medicinally important diosgenin saponins.</title>
        <authorList>
            <person name="Li Y."/>
            <person name="Tan C."/>
            <person name="Li Z."/>
            <person name="Guo J."/>
            <person name="Li S."/>
            <person name="Chen X."/>
            <person name="Wang C."/>
            <person name="Dai X."/>
            <person name="Yang H."/>
            <person name="Song W."/>
            <person name="Hou L."/>
            <person name="Xu J."/>
            <person name="Tong Z."/>
            <person name="Xu A."/>
            <person name="Yuan X."/>
            <person name="Wang W."/>
            <person name="Yang Q."/>
            <person name="Chen L."/>
            <person name="Sun Z."/>
            <person name="Wang K."/>
            <person name="Pan B."/>
            <person name="Chen J."/>
            <person name="Bao Y."/>
            <person name="Liu F."/>
            <person name="Qi X."/>
            <person name="Gang D.R."/>
            <person name="Wen J."/>
            <person name="Li J."/>
        </authorList>
    </citation>
    <scope>NUCLEOTIDE SEQUENCE</scope>
    <source>
        <strain evidence="3">Dzin_1.0</strain>
    </source>
</reference>
<feature type="domain" description="Ubiquitin-like" evidence="2">
    <location>
        <begin position="23"/>
        <end position="98"/>
    </location>
</feature>
<dbReference type="PANTHER" id="PTHR15204">
    <property type="entry name" value="LARGE PROLINE-RICH PROTEIN BAG6"/>
    <property type="match status" value="1"/>
</dbReference>
<dbReference type="GO" id="GO:0031593">
    <property type="term" value="F:polyubiquitin modification-dependent protein binding"/>
    <property type="evidence" value="ECO:0007669"/>
    <property type="project" value="TreeGrafter"/>
</dbReference>
<dbReference type="AlphaFoldDB" id="A0A9D5HB82"/>
<dbReference type="InterPro" id="IPR019956">
    <property type="entry name" value="Ubiquitin_dom"/>
</dbReference>
<comment type="caution">
    <text evidence="3">The sequence shown here is derived from an EMBL/GenBank/DDBJ whole genome shotgun (WGS) entry which is preliminary data.</text>
</comment>
<accession>A0A9D5HB82</accession>
<dbReference type="SUPFAM" id="SSF54236">
    <property type="entry name" value="Ubiquitin-like"/>
    <property type="match status" value="1"/>
</dbReference>
<gene>
    <name evidence="3" type="ORF">J5N97_022675</name>
</gene>
<dbReference type="InterPro" id="IPR029071">
    <property type="entry name" value="Ubiquitin-like_domsf"/>
</dbReference>
<proteinExistence type="predicted"/>
<feature type="compositionally biased region" description="Polar residues" evidence="1">
    <location>
        <begin position="8"/>
        <end position="20"/>
    </location>
</feature>
<evidence type="ECO:0000313" key="4">
    <source>
        <dbReference type="Proteomes" id="UP001085076"/>
    </source>
</evidence>
<dbReference type="SMART" id="SM00213">
    <property type="entry name" value="UBQ"/>
    <property type="match status" value="1"/>
</dbReference>
<feature type="compositionally biased region" description="Low complexity" evidence="1">
    <location>
        <begin position="249"/>
        <end position="265"/>
    </location>
</feature>